<evidence type="ECO:0000313" key="2">
    <source>
        <dbReference type="Proteomes" id="UP001160027"/>
    </source>
</evidence>
<organism evidence="1 2">
    <name type="scientific">Bacteriophage sp</name>
    <dbReference type="NCBI Taxonomy" id="38018"/>
    <lineage>
        <taxon>Viruses</taxon>
    </lineage>
</organism>
<protein>
    <submittedName>
        <fullName evidence="1">Uncharacterized protein</fullName>
    </submittedName>
</protein>
<reference evidence="2" key="1">
    <citation type="submission" date="2022-07" db="EMBL/GenBank/DDBJ databases">
        <title>High-quality bacteriophage genomes in the Japanese 4D cohort.</title>
        <authorList>
            <person name="Nishijima S."/>
        </authorList>
    </citation>
    <scope>NUCLEOTIDE SEQUENCE [LARGE SCALE GENOMIC DNA]</scope>
</reference>
<dbReference type="EMBL" id="OP072523">
    <property type="protein sequence ID" value="UVX36374.1"/>
    <property type="molecule type" value="Genomic_DNA"/>
</dbReference>
<sequence>MMEILTAIIGVGGVALGGLITWLTTRRSDLTSAYQALVSAQGDMKRQIYAQDQKINELIKHRDALQYTIDLETGYIRALGHWLSQFCEIIEPEFLENHPKPSLPDDLRDRIASLEELAGDN</sequence>
<evidence type="ECO:0000313" key="1">
    <source>
        <dbReference type="EMBL" id="UVX36374.1"/>
    </source>
</evidence>
<proteinExistence type="predicted"/>
<accession>A0ABY5TRS2</accession>
<name>A0ABY5TRS2_9VIRU</name>
<dbReference type="Proteomes" id="UP001160027">
    <property type="component" value="Segment"/>
</dbReference>
<keyword evidence="2" id="KW-1185">Reference proteome</keyword>